<accession>A0ABS3I6J0</accession>
<keyword evidence="6" id="KW-0418">Kinase</keyword>
<sequence>MFMIFVRRFAWAMLGAAIGLAVVLVVFYVLRAALVGTLFAADAAYAPDVLVGAVSVAVAFALGLVPGARELEMTAARSLLGHGGDLVIPGRTTWVHRFRTGCWTAFHLLAGLVVAFCLFGLVPATVVVGLESALGRSVGSPVPVADGPAARLAVVLGCLVAGLVLLAAAWPAGALAQRLVGRFLGPTAADRLEVALARQRQEAEHTLLARELHDGIGHALTVVSVQAAAGRRVAATRPERAAAAFAAIEEVSRGALAELDALLGMLRDDRQPSPAGGVADVVEQHRRSGLDLVADVDLPPGLPPLLHRTVVRVVTEGLTNARRHGAPGEVKLAVGHTEQEVVVRVSNAVAPGAATRDGGRGLAGIRERASLFGGSAEAGVVAHADGPEDEAGRWLLSVRLPHLTASSATATAREPRPPGAAGGEERNG</sequence>
<evidence type="ECO:0000256" key="9">
    <source>
        <dbReference type="SAM" id="MobiDB-lite"/>
    </source>
</evidence>
<evidence type="ECO:0000256" key="7">
    <source>
        <dbReference type="ARBA" id="ARBA00022840"/>
    </source>
</evidence>
<evidence type="ECO:0000256" key="6">
    <source>
        <dbReference type="ARBA" id="ARBA00022777"/>
    </source>
</evidence>
<proteinExistence type="predicted"/>
<evidence type="ECO:0000313" key="12">
    <source>
        <dbReference type="EMBL" id="MBO0608622.1"/>
    </source>
</evidence>
<feature type="transmembrane region" description="Helical" evidence="10">
    <location>
        <begin position="50"/>
        <end position="68"/>
    </location>
</feature>
<evidence type="ECO:0000256" key="5">
    <source>
        <dbReference type="ARBA" id="ARBA00022741"/>
    </source>
</evidence>
<evidence type="ECO:0000256" key="3">
    <source>
        <dbReference type="ARBA" id="ARBA00022553"/>
    </source>
</evidence>
<evidence type="ECO:0000256" key="4">
    <source>
        <dbReference type="ARBA" id="ARBA00022679"/>
    </source>
</evidence>
<feature type="transmembrane region" description="Helical" evidence="10">
    <location>
        <begin position="9"/>
        <end position="30"/>
    </location>
</feature>
<dbReference type="EMBL" id="JAFMPK010000027">
    <property type="protein sequence ID" value="MBO0608622.1"/>
    <property type="molecule type" value="Genomic_DNA"/>
</dbReference>
<dbReference type="PANTHER" id="PTHR24421:SF10">
    <property type="entry name" value="NITRATE_NITRITE SENSOR PROTEIN NARQ"/>
    <property type="match status" value="1"/>
</dbReference>
<keyword evidence="13" id="KW-1185">Reference proteome</keyword>
<keyword evidence="10" id="KW-1133">Transmembrane helix</keyword>
<keyword evidence="8" id="KW-0902">Two-component regulatory system</keyword>
<dbReference type="InterPro" id="IPR050482">
    <property type="entry name" value="Sensor_HK_TwoCompSys"/>
</dbReference>
<keyword evidence="4" id="KW-0808">Transferase</keyword>
<evidence type="ECO:0000256" key="2">
    <source>
        <dbReference type="ARBA" id="ARBA00012438"/>
    </source>
</evidence>
<dbReference type="InterPro" id="IPR036890">
    <property type="entry name" value="HATPase_C_sf"/>
</dbReference>
<keyword evidence="10" id="KW-0812">Transmembrane</keyword>
<gene>
    <name evidence="12" type="ORF">J0911_06200</name>
</gene>
<keyword evidence="7" id="KW-0067">ATP-binding</keyword>
<evidence type="ECO:0000256" key="1">
    <source>
        <dbReference type="ARBA" id="ARBA00000085"/>
    </source>
</evidence>
<comment type="caution">
    <text evidence="12">The sequence shown here is derived from an EMBL/GenBank/DDBJ whole genome shotgun (WGS) entry which is preliminary data.</text>
</comment>
<evidence type="ECO:0000313" key="13">
    <source>
        <dbReference type="Proteomes" id="UP000664617"/>
    </source>
</evidence>
<dbReference type="Gene3D" id="1.20.5.1930">
    <property type="match status" value="1"/>
</dbReference>
<evidence type="ECO:0000256" key="10">
    <source>
        <dbReference type="SAM" id="Phobius"/>
    </source>
</evidence>
<name>A0ABS3I6J0_9MICO</name>
<keyword evidence="10" id="KW-0472">Membrane</keyword>
<dbReference type="SUPFAM" id="SSF55874">
    <property type="entry name" value="ATPase domain of HSP90 chaperone/DNA topoisomerase II/histidine kinase"/>
    <property type="match status" value="1"/>
</dbReference>
<reference evidence="13" key="1">
    <citation type="submission" date="2023-07" db="EMBL/GenBank/DDBJ databases">
        <title>Myceligenerans salitolerans sp. nov., a halotolerant actinomycete isolated from a salt lake in Xinjiang, China.</title>
        <authorList>
            <person name="Guan T."/>
        </authorList>
    </citation>
    <scope>NUCLEOTIDE SEQUENCE [LARGE SCALE GENOMIC DNA]</scope>
    <source>
        <strain evidence="13">XHU 5031</strain>
    </source>
</reference>
<feature type="transmembrane region" description="Helical" evidence="10">
    <location>
        <begin position="106"/>
        <end position="130"/>
    </location>
</feature>
<comment type="catalytic activity">
    <reaction evidence="1">
        <text>ATP + protein L-histidine = ADP + protein N-phospho-L-histidine.</text>
        <dbReference type="EC" id="2.7.13.3"/>
    </reaction>
</comment>
<dbReference type="Pfam" id="PF07730">
    <property type="entry name" value="HisKA_3"/>
    <property type="match status" value="1"/>
</dbReference>
<keyword evidence="5" id="KW-0547">Nucleotide-binding</keyword>
<dbReference type="CDD" id="cd16917">
    <property type="entry name" value="HATPase_UhpB-NarQ-NarX-like"/>
    <property type="match status" value="1"/>
</dbReference>
<dbReference type="InterPro" id="IPR011712">
    <property type="entry name" value="Sig_transdc_His_kin_sub3_dim/P"/>
</dbReference>
<dbReference type="EC" id="2.7.13.3" evidence="2"/>
<dbReference type="PANTHER" id="PTHR24421">
    <property type="entry name" value="NITRATE/NITRITE SENSOR PROTEIN NARX-RELATED"/>
    <property type="match status" value="1"/>
</dbReference>
<evidence type="ECO:0000256" key="8">
    <source>
        <dbReference type="ARBA" id="ARBA00023012"/>
    </source>
</evidence>
<protein>
    <recommendedName>
        <fullName evidence="2">histidine kinase</fullName>
        <ecNumber evidence="2">2.7.13.3</ecNumber>
    </recommendedName>
</protein>
<keyword evidence="3" id="KW-0597">Phosphoprotein</keyword>
<organism evidence="12 13">
    <name type="scientific">Myceligenerans salitolerans</name>
    <dbReference type="NCBI Taxonomy" id="1230528"/>
    <lineage>
        <taxon>Bacteria</taxon>
        <taxon>Bacillati</taxon>
        <taxon>Actinomycetota</taxon>
        <taxon>Actinomycetes</taxon>
        <taxon>Micrococcales</taxon>
        <taxon>Promicromonosporaceae</taxon>
        <taxon>Myceligenerans</taxon>
    </lineage>
</organism>
<feature type="transmembrane region" description="Helical" evidence="10">
    <location>
        <begin position="150"/>
        <end position="172"/>
    </location>
</feature>
<feature type="region of interest" description="Disordered" evidence="9">
    <location>
        <begin position="405"/>
        <end position="428"/>
    </location>
</feature>
<dbReference type="Proteomes" id="UP000664617">
    <property type="component" value="Unassembled WGS sequence"/>
</dbReference>
<dbReference type="Gene3D" id="3.30.565.10">
    <property type="entry name" value="Histidine kinase-like ATPase, C-terminal domain"/>
    <property type="match status" value="1"/>
</dbReference>
<evidence type="ECO:0000259" key="11">
    <source>
        <dbReference type="Pfam" id="PF07730"/>
    </source>
</evidence>
<feature type="domain" description="Signal transduction histidine kinase subgroup 3 dimerisation and phosphoacceptor" evidence="11">
    <location>
        <begin position="206"/>
        <end position="269"/>
    </location>
</feature>